<name>A0A450X811_9GAMM</name>
<gene>
    <name evidence="1" type="ORF">BECKLFY1418C_GA0070996_12511</name>
</gene>
<organism evidence="1">
    <name type="scientific">Candidatus Kentrum sp. LFY</name>
    <dbReference type="NCBI Taxonomy" id="2126342"/>
    <lineage>
        <taxon>Bacteria</taxon>
        <taxon>Pseudomonadati</taxon>
        <taxon>Pseudomonadota</taxon>
        <taxon>Gammaproteobacteria</taxon>
        <taxon>Candidatus Kentrum</taxon>
    </lineage>
</organism>
<dbReference type="EMBL" id="CAADFN010000251">
    <property type="protein sequence ID" value="VFK25474.1"/>
    <property type="molecule type" value="Genomic_DNA"/>
</dbReference>
<dbReference type="AlphaFoldDB" id="A0A450X811"/>
<sequence>MSQNSGMSFFRSGGANTVSVTVLGKAEISNGSNIFSSTAWAGNAGPITIKAKELRVDGGRIYGDTAVGMNTVRYKIRLIRLKRT</sequence>
<reference evidence="1" key="1">
    <citation type="submission" date="2019-02" db="EMBL/GenBank/DDBJ databases">
        <authorList>
            <person name="Gruber-Vodicka R. H."/>
            <person name="Seah K. B. B."/>
        </authorList>
    </citation>
    <scope>NUCLEOTIDE SEQUENCE</scope>
    <source>
        <strain evidence="1">BECK_BY7</strain>
    </source>
</reference>
<protein>
    <submittedName>
        <fullName evidence="1">Uncharacterized protein</fullName>
    </submittedName>
</protein>
<proteinExistence type="predicted"/>
<accession>A0A450X811</accession>
<evidence type="ECO:0000313" key="1">
    <source>
        <dbReference type="EMBL" id="VFK25474.1"/>
    </source>
</evidence>